<organism evidence="2 3">
    <name type="scientific">Nocardiopsis mwathae</name>
    <dbReference type="NCBI Taxonomy" id="1472723"/>
    <lineage>
        <taxon>Bacteria</taxon>
        <taxon>Bacillati</taxon>
        <taxon>Actinomycetota</taxon>
        <taxon>Actinomycetes</taxon>
        <taxon>Streptosporangiales</taxon>
        <taxon>Nocardiopsidaceae</taxon>
        <taxon>Nocardiopsis</taxon>
    </lineage>
</organism>
<accession>A0A7W9YGV7</accession>
<feature type="compositionally biased region" description="Pro residues" evidence="1">
    <location>
        <begin position="27"/>
        <end position="38"/>
    </location>
</feature>
<reference evidence="2 3" key="1">
    <citation type="submission" date="2020-08" db="EMBL/GenBank/DDBJ databases">
        <title>Sequencing the genomes of 1000 actinobacteria strains.</title>
        <authorList>
            <person name="Klenk H.-P."/>
        </authorList>
    </citation>
    <scope>NUCLEOTIDE SEQUENCE [LARGE SCALE GENOMIC DNA]</scope>
    <source>
        <strain evidence="2 3">DSM 46659</strain>
    </source>
</reference>
<evidence type="ECO:0000313" key="2">
    <source>
        <dbReference type="EMBL" id="MBB6171867.1"/>
    </source>
</evidence>
<keyword evidence="3" id="KW-1185">Reference proteome</keyword>
<proteinExistence type="predicted"/>
<comment type="caution">
    <text evidence="2">The sequence shown here is derived from an EMBL/GenBank/DDBJ whole genome shotgun (WGS) entry which is preliminary data.</text>
</comment>
<feature type="compositionally biased region" description="Low complexity" evidence="1">
    <location>
        <begin position="39"/>
        <end position="51"/>
    </location>
</feature>
<dbReference type="EMBL" id="JACHDS010000001">
    <property type="protein sequence ID" value="MBB6171867.1"/>
    <property type="molecule type" value="Genomic_DNA"/>
</dbReference>
<evidence type="ECO:0000313" key="3">
    <source>
        <dbReference type="Proteomes" id="UP000546642"/>
    </source>
</evidence>
<feature type="region of interest" description="Disordered" evidence="1">
    <location>
        <begin position="1"/>
        <end position="63"/>
    </location>
</feature>
<feature type="compositionally biased region" description="Basic residues" evidence="1">
    <location>
        <begin position="1"/>
        <end position="10"/>
    </location>
</feature>
<dbReference type="Proteomes" id="UP000546642">
    <property type="component" value="Unassembled WGS sequence"/>
</dbReference>
<gene>
    <name evidence="2" type="ORF">HNR23_001927</name>
</gene>
<dbReference type="AlphaFoldDB" id="A0A7W9YGV7"/>
<protein>
    <submittedName>
        <fullName evidence="2">Uncharacterized protein</fullName>
    </submittedName>
</protein>
<sequence>MIRTPRRRSRPLPDGEPVRRAVSARPPATPPARPPATPPDRATAAPGADGAAPDRPEHRRSRA</sequence>
<name>A0A7W9YGV7_9ACTN</name>
<evidence type="ECO:0000256" key="1">
    <source>
        <dbReference type="SAM" id="MobiDB-lite"/>
    </source>
</evidence>
<dbReference type="RefSeq" id="WP_184075140.1">
    <property type="nucleotide sequence ID" value="NZ_JACHDS010000001.1"/>
</dbReference>